<dbReference type="GO" id="GO:0009424">
    <property type="term" value="C:bacterial-type flagellum hook"/>
    <property type="evidence" value="ECO:0007669"/>
    <property type="project" value="InterPro"/>
</dbReference>
<dbReference type="AlphaFoldDB" id="A0A9J6NVZ1"/>
<dbReference type="Gene3D" id="1.20.1330.10">
    <property type="entry name" value="f41 fragment of flagellin, N-terminal domain"/>
    <property type="match status" value="2"/>
</dbReference>
<evidence type="ECO:0000259" key="5">
    <source>
        <dbReference type="Pfam" id="PF00700"/>
    </source>
</evidence>
<dbReference type="Pfam" id="PF00700">
    <property type="entry name" value="Flagellin_C"/>
    <property type="match status" value="1"/>
</dbReference>
<feature type="domain" description="Flagellin N-terminal" evidence="4">
    <location>
        <begin position="4"/>
        <end position="138"/>
    </location>
</feature>
<evidence type="ECO:0000259" key="4">
    <source>
        <dbReference type="Pfam" id="PF00669"/>
    </source>
</evidence>
<keyword evidence="6" id="KW-0966">Cell projection</keyword>
<keyword evidence="6" id="KW-0969">Cilium</keyword>
<dbReference type="Proteomes" id="UP001056429">
    <property type="component" value="Unassembled WGS sequence"/>
</dbReference>
<evidence type="ECO:0000256" key="2">
    <source>
        <dbReference type="ARBA" id="ARBA00005709"/>
    </source>
</evidence>
<evidence type="ECO:0000256" key="1">
    <source>
        <dbReference type="ARBA" id="ARBA00004365"/>
    </source>
</evidence>
<comment type="caution">
    <text evidence="6">The sequence shown here is derived from an EMBL/GenBank/DDBJ whole genome shotgun (WGS) entry which is preliminary data.</text>
</comment>
<dbReference type="RefSeq" id="WP_250856886.1">
    <property type="nucleotide sequence ID" value="NZ_JAGSOJ010000001.1"/>
</dbReference>
<evidence type="ECO:0000313" key="6">
    <source>
        <dbReference type="EMBL" id="MCM1988113.1"/>
    </source>
</evidence>
<reference evidence="6" key="1">
    <citation type="journal article" date="2021" name="mSystems">
        <title>Bacteria and Archaea Synergistically Convert Glycine Betaine to Biogenic Methane in the Formosa Cold Seep of the South China Sea.</title>
        <authorList>
            <person name="Li L."/>
            <person name="Zhang W."/>
            <person name="Zhang S."/>
            <person name="Song L."/>
            <person name="Sun Q."/>
            <person name="Zhang H."/>
            <person name="Xiang H."/>
            <person name="Dong X."/>
        </authorList>
    </citation>
    <scope>NUCLEOTIDE SEQUENCE</scope>
    <source>
        <strain evidence="6">ZWT</strain>
    </source>
</reference>
<dbReference type="PANTHER" id="PTHR42792">
    <property type="entry name" value="FLAGELLIN"/>
    <property type="match status" value="1"/>
</dbReference>
<keyword evidence="3" id="KW-0975">Bacterial flagellum</keyword>
<organism evidence="6 7">
    <name type="scientific">Oceanirhabdus seepicola</name>
    <dbReference type="NCBI Taxonomy" id="2828781"/>
    <lineage>
        <taxon>Bacteria</taxon>
        <taxon>Bacillati</taxon>
        <taxon>Bacillota</taxon>
        <taxon>Clostridia</taxon>
        <taxon>Eubacteriales</taxon>
        <taxon>Clostridiaceae</taxon>
        <taxon>Oceanirhabdus</taxon>
    </lineage>
</organism>
<dbReference type="GO" id="GO:0005198">
    <property type="term" value="F:structural molecule activity"/>
    <property type="evidence" value="ECO:0007669"/>
    <property type="project" value="InterPro"/>
</dbReference>
<dbReference type="InterPro" id="IPR046358">
    <property type="entry name" value="Flagellin_C"/>
</dbReference>
<evidence type="ECO:0000256" key="3">
    <source>
        <dbReference type="ARBA" id="ARBA00023143"/>
    </source>
</evidence>
<comment type="similarity">
    <text evidence="2">Belongs to the bacterial flagellin family.</text>
</comment>
<dbReference type="NCBIfam" id="TIGR02550">
    <property type="entry name" value="flagell_flgL"/>
    <property type="match status" value="1"/>
</dbReference>
<comment type="subcellular location">
    <subcellularLocation>
        <location evidence="1">Bacterial flagellum</location>
    </subcellularLocation>
</comment>
<dbReference type="SUPFAM" id="SSF64518">
    <property type="entry name" value="Phase 1 flagellin"/>
    <property type="match status" value="1"/>
</dbReference>
<accession>A0A9J6NVZ1</accession>
<reference evidence="6" key="2">
    <citation type="submission" date="2021-04" db="EMBL/GenBank/DDBJ databases">
        <authorList>
            <person name="Dong X."/>
        </authorList>
    </citation>
    <scope>NUCLEOTIDE SEQUENCE</scope>
    <source>
        <strain evidence="6">ZWT</strain>
    </source>
</reference>
<evidence type="ECO:0000313" key="7">
    <source>
        <dbReference type="Proteomes" id="UP001056429"/>
    </source>
</evidence>
<dbReference type="InterPro" id="IPR001029">
    <property type="entry name" value="Flagellin_N"/>
</dbReference>
<feature type="domain" description="Flagellin C-terminal" evidence="5">
    <location>
        <begin position="359"/>
        <end position="440"/>
    </location>
</feature>
<protein>
    <submittedName>
        <fullName evidence="6">Flagellar hook-associated protein FlgL</fullName>
    </submittedName>
</protein>
<dbReference type="InterPro" id="IPR001492">
    <property type="entry name" value="Flagellin"/>
</dbReference>
<dbReference type="PANTHER" id="PTHR42792:SF1">
    <property type="entry name" value="FLAGELLAR HOOK-ASSOCIATED PROTEIN 3"/>
    <property type="match status" value="1"/>
</dbReference>
<sequence>MRVTNKMMSNNFLRDMNYNLKNMQRLQTQLTTGKEFKKPSDDPFKVARSMQLYSDIGANKQYNENVKDTINWLDTTDTATGQANNVFQRVHELMISAGNGGYSDNERRAIKDEINERISEFSQILNTSFDGKFIFGGSRGTVKPTDVTGGIQYKNAPVIKVDKISEWQGKKLSVKVAGGASVEVDIPADIKSVHDIANKINDELEKHNITELEVKSDFNEKSLTFIANKDKINAVSVTAVSPDVILDIKGKLDPVDKADKIDSGNIQLEYYSNENDEVTDAERKMIGDKLNIEISTGVTVGYNVTASEILEFKNSEGESKNAIDILNSLVNHLDGKTADGAEAGSIDSIKELLNGDLKDVKDILENLTKLRSRVGAMQNRMEGAQVRNEEENFNIKEILSKTEDIDIAEKTMEYATMQTVYLASLQTSAKVIQPSLLDYLR</sequence>
<dbReference type="GO" id="GO:0071973">
    <property type="term" value="P:bacterial-type flagellum-dependent cell motility"/>
    <property type="evidence" value="ECO:0007669"/>
    <property type="project" value="InterPro"/>
</dbReference>
<dbReference type="Pfam" id="PF00669">
    <property type="entry name" value="Flagellin_N"/>
    <property type="match status" value="1"/>
</dbReference>
<keyword evidence="6" id="KW-0282">Flagellum</keyword>
<proteinExistence type="inferred from homology"/>
<dbReference type="EMBL" id="JAGSOJ010000001">
    <property type="protein sequence ID" value="MCM1988113.1"/>
    <property type="molecule type" value="Genomic_DNA"/>
</dbReference>
<name>A0A9J6NVZ1_9CLOT</name>
<keyword evidence="7" id="KW-1185">Reference proteome</keyword>
<gene>
    <name evidence="6" type="primary">flgL</name>
    <name evidence="6" type="ORF">KDK92_00050</name>
</gene>
<dbReference type="InterPro" id="IPR013384">
    <property type="entry name" value="Flagell_FlgL"/>
</dbReference>